<dbReference type="EMBL" id="CP012523">
    <property type="protein sequence ID" value="ALC37955.1"/>
    <property type="molecule type" value="Genomic_DNA"/>
</dbReference>
<evidence type="ECO:0000313" key="1">
    <source>
        <dbReference type="EMBL" id="ALC37955.1"/>
    </source>
</evidence>
<keyword evidence="2" id="KW-1185">Reference proteome</keyword>
<name>A0A0M4EDI4_DROBS</name>
<organism evidence="1 2">
    <name type="scientific">Drosophila busckii</name>
    <name type="common">Fruit fly</name>
    <dbReference type="NCBI Taxonomy" id="30019"/>
    <lineage>
        <taxon>Eukaryota</taxon>
        <taxon>Metazoa</taxon>
        <taxon>Ecdysozoa</taxon>
        <taxon>Arthropoda</taxon>
        <taxon>Hexapoda</taxon>
        <taxon>Insecta</taxon>
        <taxon>Pterygota</taxon>
        <taxon>Neoptera</taxon>
        <taxon>Endopterygota</taxon>
        <taxon>Diptera</taxon>
        <taxon>Brachycera</taxon>
        <taxon>Muscomorpha</taxon>
        <taxon>Ephydroidea</taxon>
        <taxon>Drosophilidae</taxon>
        <taxon>Drosophila</taxon>
    </lineage>
</organism>
<reference evidence="1 2" key="1">
    <citation type="submission" date="2015-08" db="EMBL/GenBank/DDBJ databases">
        <title>Ancestral chromatin configuration constrains chromatin evolution on differentiating sex chromosomes in Drosophila.</title>
        <authorList>
            <person name="Zhou Q."/>
            <person name="Bachtrog D."/>
        </authorList>
    </citation>
    <scope>NUCLEOTIDE SEQUENCE [LARGE SCALE GENOMIC DNA]</scope>
    <source>
        <tissue evidence="1">Whole larvae</tissue>
    </source>
</reference>
<proteinExistence type="predicted"/>
<dbReference type="Gene3D" id="3.60.15.10">
    <property type="entry name" value="Ribonuclease Z/Hydroxyacylglutathione hydrolase-like"/>
    <property type="match status" value="1"/>
</dbReference>
<dbReference type="OMA" id="EPEFICC"/>
<dbReference type="Proteomes" id="UP000494163">
    <property type="component" value="Chromosome 2L"/>
</dbReference>
<accession>A0A0M4EDI4</accession>
<sequence length="208" mass="23854">MFLDAHGTPKEVTPQNIHEYNYHLHGAMLLTSADQEVFIPTRWHGTIYSTEELLDNYRKRFKPDATLLTFHAMEPYEPELICCERCVVEITVLPAGHSLTSGSNVVVFLVKIYEVNTLVTKELGSELNFFPNNHHYHVRIMNEGIDILYVDDRNYTPEAPVAISYHHQCIQNLLKKLQPLGVKGLLGKQLPDQLNNMCRKVENAKPEN</sequence>
<dbReference type="AlphaFoldDB" id="A0A0M4EDI4"/>
<dbReference type="OrthoDB" id="7808894at2759"/>
<dbReference type="InterPro" id="IPR036866">
    <property type="entry name" value="RibonucZ/Hydroxyglut_hydro"/>
</dbReference>
<protein>
    <submittedName>
        <fullName evidence="1">CG14346</fullName>
    </submittedName>
</protein>
<gene>
    <name evidence="1" type="ORF">Dbus_chr2Lg40</name>
</gene>
<evidence type="ECO:0000313" key="2">
    <source>
        <dbReference type="Proteomes" id="UP000494163"/>
    </source>
</evidence>
<dbReference type="SUPFAM" id="SSF56281">
    <property type="entry name" value="Metallo-hydrolase/oxidoreductase"/>
    <property type="match status" value="1"/>
</dbReference>